<sequence length="275" mass="30350">VHLHAWQDFCCGFLGLMNVSGDDDALRFKMDDQAWRIAIEPGDKEDLSYVGFDVRNGNDLATICHQLTTLGYQVEADQNLAASRGVAVLMKTTDPDGLQVELYYGATENSEQVFVSPEGVSGFITGDQGFGHIVLYTGNETEKYQFYTEGLGFMLTDTILMGGQLMLTFLHCNPRHHTLALVSNPAGNHLNHFMLQAASLDDVGFAFDRAHNLELTLSTTLGCHTNDKMVSFYTQTPSGFDVEYGYGARIVDENWSVAHHNAASTWGHKRPTAAK</sequence>
<evidence type="ECO:0000256" key="3">
    <source>
        <dbReference type="ARBA" id="ARBA00022723"/>
    </source>
</evidence>
<dbReference type="InterPro" id="IPR004360">
    <property type="entry name" value="Glyas_Fos-R_dOase_dom"/>
</dbReference>
<evidence type="ECO:0000259" key="8">
    <source>
        <dbReference type="PROSITE" id="PS51819"/>
    </source>
</evidence>
<evidence type="ECO:0000256" key="1">
    <source>
        <dbReference type="ARBA" id="ARBA00001954"/>
    </source>
</evidence>
<dbReference type="PROSITE" id="PS00082">
    <property type="entry name" value="EXTRADIOL_DIOXYGENAS"/>
    <property type="match status" value="1"/>
</dbReference>
<organism evidence="9">
    <name type="scientific">marine metagenome</name>
    <dbReference type="NCBI Taxonomy" id="408172"/>
    <lineage>
        <taxon>unclassified sequences</taxon>
        <taxon>metagenomes</taxon>
        <taxon>ecological metagenomes</taxon>
    </lineage>
</organism>
<protein>
    <recommendedName>
        <fullName evidence="8">VOC domain-containing protein</fullName>
    </recommendedName>
</protein>
<comment type="cofactor">
    <cofactor evidence="1">
        <name>Fe(2+)</name>
        <dbReference type="ChEBI" id="CHEBI:29033"/>
    </cofactor>
</comment>
<dbReference type="EMBL" id="UINC01072182">
    <property type="protein sequence ID" value="SVC07633.1"/>
    <property type="molecule type" value="Genomic_DNA"/>
</dbReference>
<dbReference type="InterPro" id="IPR029068">
    <property type="entry name" value="Glyas_Bleomycin-R_OHBP_Dase"/>
</dbReference>
<keyword evidence="6" id="KW-0560">Oxidoreductase</keyword>
<proteinExistence type="inferred from homology"/>
<dbReference type="Pfam" id="PF00903">
    <property type="entry name" value="Glyoxalase"/>
    <property type="match status" value="1"/>
</dbReference>
<dbReference type="GO" id="GO:0008198">
    <property type="term" value="F:ferrous iron binding"/>
    <property type="evidence" value="ECO:0007669"/>
    <property type="project" value="InterPro"/>
</dbReference>
<feature type="domain" description="VOC" evidence="8">
    <location>
        <begin position="129"/>
        <end position="247"/>
    </location>
</feature>
<dbReference type="AlphaFoldDB" id="A0A382J963"/>
<dbReference type="InterPro" id="IPR037523">
    <property type="entry name" value="VOC_core"/>
</dbReference>
<evidence type="ECO:0000256" key="2">
    <source>
        <dbReference type="ARBA" id="ARBA00008784"/>
    </source>
</evidence>
<evidence type="ECO:0000256" key="5">
    <source>
        <dbReference type="ARBA" id="ARBA00022964"/>
    </source>
</evidence>
<dbReference type="CDD" id="cd07237">
    <property type="entry name" value="BphC1-RGP6_C_like"/>
    <property type="match status" value="1"/>
</dbReference>
<evidence type="ECO:0000256" key="4">
    <source>
        <dbReference type="ARBA" id="ARBA00022797"/>
    </source>
</evidence>
<gene>
    <name evidence="9" type="ORF">METZ01_LOCUS260487</name>
</gene>
<dbReference type="Gene3D" id="3.10.180.10">
    <property type="entry name" value="2,3-Dihydroxybiphenyl 1,2-Dioxygenase, domain 1"/>
    <property type="match status" value="2"/>
</dbReference>
<evidence type="ECO:0000256" key="6">
    <source>
        <dbReference type="ARBA" id="ARBA00023002"/>
    </source>
</evidence>
<evidence type="ECO:0000256" key="7">
    <source>
        <dbReference type="ARBA" id="ARBA00023004"/>
    </source>
</evidence>
<dbReference type="Pfam" id="PF22632">
    <property type="entry name" value="BphC_D1"/>
    <property type="match status" value="1"/>
</dbReference>
<dbReference type="GO" id="GO:0051213">
    <property type="term" value="F:dioxygenase activity"/>
    <property type="evidence" value="ECO:0007669"/>
    <property type="project" value="UniProtKB-KW"/>
</dbReference>
<dbReference type="SUPFAM" id="SSF54593">
    <property type="entry name" value="Glyoxalase/Bleomycin resistance protein/Dihydroxybiphenyl dioxygenase"/>
    <property type="match status" value="2"/>
</dbReference>
<accession>A0A382J963</accession>
<evidence type="ECO:0000313" key="9">
    <source>
        <dbReference type="EMBL" id="SVC07633.1"/>
    </source>
</evidence>
<feature type="domain" description="VOC" evidence="8">
    <location>
        <begin position="1"/>
        <end position="105"/>
    </location>
</feature>
<keyword evidence="4" id="KW-0058">Aromatic hydrocarbons catabolism</keyword>
<dbReference type="InterPro" id="IPR000486">
    <property type="entry name" value="Xdiol_ring_cleave_dOase_1/2"/>
</dbReference>
<reference evidence="9" key="1">
    <citation type="submission" date="2018-05" db="EMBL/GenBank/DDBJ databases">
        <authorList>
            <person name="Lanie J.A."/>
            <person name="Ng W.-L."/>
            <person name="Kazmierczak K.M."/>
            <person name="Andrzejewski T.M."/>
            <person name="Davidsen T.M."/>
            <person name="Wayne K.J."/>
            <person name="Tettelin H."/>
            <person name="Glass J.I."/>
            <person name="Rusch D."/>
            <person name="Podicherti R."/>
            <person name="Tsui H.-C.T."/>
            <person name="Winkler M.E."/>
        </authorList>
    </citation>
    <scope>NUCLEOTIDE SEQUENCE</scope>
</reference>
<feature type="non-terminal residue" evidence="9">
    <location>
        <position position="1"/>
    </location>
</feature>
<name>A0A382J963_9ZZZZ</name>
<dbReference type="PROSITE" id="PS51819">
    <property type="entry name" value="VOC"/>
    <property type="match status" value="2"/>
</dbReference>
<dbReference type="CDD" id="cd07252">
    <property type="entry name" value="BphC1-RGP6_N_like"/>
    <property type="match status" value="1"/>
</dbReference>
<keyword evidence="3" id="KW-0479">Metal-binding</keyword>
<keyword evidence="5" id="KW-0223">Dioxygenase</keyword>
<comment type="similarity">
    <text evidence="2">Belongs to the extradiol ring-cleavage dioxygenase family.</text>
</comment>
<keyword evidence="7" id="KW-0408">Iron</keyword>